<evidence type="ECO:0000313" key="2">
    <source>
        <dbReference type="EMBL" id="MBC8752150.1"/>
    </source>
</evidence>
<feature type="chain" id="PRO_5045049024" evidence="1">
    <location>
        <begin position="27"/>
        <end position="300"/>
    </location>
</feature>
<comment type="caution">
    <text evidence="2">The sequence shown here is derived from an EMBL/GenBank/DDBJ whole genome shotgun (WGS) entry which is preliminary data.</text>
</comment>
<protein>
    <submittedName>
        <fullName evidence="2">Phenol degradation protein meta</fullName>
    </submittedName>
</protein>
<keyword evidence="1" id="KW-0732">Signal</keyword>
<dbReference type="InterPro" id="IPR025737">
    <property type="entry name" value="FApF"/>
</dbReference>
<dbReference type="EMBL" id="VZQQ01000083">
    <property type="protein sequence ID" value="MBC8752150.1"/>
    <property type="molecule type" value="Genomic_DNA"/>
</dbReference>
<evidence type="ECO:0000313" key="3">
    <source>
        <dbReference type="Proteomes" id="UP000736373"/>
    </source>
</evidence>
<organism evidence="2 3">
    <name type="scientific">Paraburkholderia podalyriae</name>
    <dbReference type="NCBI Taxonomy" id="1938811"/>
    <lineage>
        <taxon>Bacteria</taxon>
        <taxon>Pseudomonadati</taxon>
        <taxon>Pseudomonadota</taxon>
        <taxon>Betaproteobacteria</taxon>
        <taxon>Burkholderiales</taxon>
        <taxon>Burkholderiaceae</taxon>
        <taxon>Paraburkholderia</taxon>
    </lineage>
</organism>
<feature type="signal peptide" evidence="1">
    <location>
        <begin position="1"/>
        <end position="26"/>
    </location>
</feature>
<dbReference type="Proteomes" id="UP000736373">
    <property type="component" value="Unassembled WGS sequence"/>
</dbReference>
<evidence type="ECO:0000256" key="1">
    <source>
        <dbReference type="SAM" id="SignalP"/>
    </source>
</evidence>
<name>A0ABR7Q0T8_9BURK</name>
<accession>A0ABR7Q0T8</accession>
<reference evidence="2 3" key="1">
    <citation type="submission" date="2019-09" db="EMBL/GenBank/DDBJ databases">
        <title>Paraburkholderia podalyriae sp. nov., A South African Podalyria-associated rhizobium.</title>
        <authorList>
            <person name="Mavima L."/>
            <person name="Beukes C.W."/>
            <person name="Palmer M."/>
            <person name="De Meyer S.E."/>
            <person name="James E.K."/>
            <person name="Maluk M."/>
            <person name="Avontuur J.R."/>
            <person name="Chan W.Y."/>
            <person name="Venter S.N."/>
            <person name="Steenkamp E.T."/>
        </authorList>
    </citation>
    <scope>NUCLEOTIDE SEQUENCE [LARGE SCALE GENOMIC DNA]</scope>
    <source>
        <strain evidence="2 3">WC7.3b</strain>
    </source>
</reference>
<sequence>MMRNVTLGLGALMVCASMALSSVAFATEGGSDNIGEGAEAFFAGALPPAGLYGILYYSHYHASHFNDSHGNNSVPGFKLDADLLIPRAVYMSNLSLLGGRYGAYAVLPVARLSLSAGGMPFDRTSLGDLLVSPALIAWGTGALRTAAAIEFVVPTGQYDKNAVLNTGKNYYTARPVFAVSWLPNERVELSAKVTYSFNSPNTDTNYHSGNLFHFDYSASYAVTPAARVGISGYFIKQMTDDVQNGQSVAGDGFRGQVFAMGPGLRYQFSKVSVEARVVKEFFVRNRPAGEAVWAKMVVAF</sequence>
<proteinExistence type="predicted"/>
<dbReference type="Pfam" id="PF13557">
    <property type="entry name" value="Phenol_MetA_deg"/>
    <property type="match status" value="1"/>
</dbReference>
<keyword evidence="3" id="KW-1185">Reference proteome</keyword>
<dbReference type="RefSeq" id="WP_187639024.1">
    <property type="nucleotide sequence ID" value="NZ_VZQQ01000083.1"/>
</dbReference>
<gene>
    <name evidence="2" type="ORF">F6X42_38625</name>
</gene>